<dbReference type="InterPro" id="IPR001980">
    <property type="entry name" value="PPAT"/>
</dbReference>
<protein>
    <recommendedName>
        <fullName evidence="9">Pantetheine-phosphate adenylyltransferase</fullName>
        <ecNumber evidence="9">2.7.7.3</ecNumber>
    </recommendedName>
</protein>
<dbReference type="SUPFAM" id="SSF52374">
    <property type="entry name" value="Nucleotidylyl transferase"/>
    <property type="match status" value="1"/>
</dbReference>
<dbReference type="NCBIfam" id="TIGR00125">
    <property type="entry name" value="cyt_tran_rel"/>
    <property type="match status" value="1"/>
</dbReference>
<dbReference type="NCBIfam" id="TIGR01510">
    <property type="entry name" value="coaD_prev_kdtB"/>
    <property type="match status" value="1"/>
</dbReference>
<evidence type="ECO:0000259" key="10">
    <source>
        <dbReference type="Pfam" id="PF01467"/>
    </source>
</evidence>
<keyword evidence="7" id="KW-0173">Coenzyme A biosynthesis</keyword>
<keyword evidence="5" id="KW-0067">ATP-binding</keyword>
<name>A0A084U4N1_MALIO</name>
<dbReference type="InterPro" id="IPR004821">
    <property type="entry name" value="Cyt_trans-like"/>
</dbReference>
<keyword evidence="4" id="KW-0547">Nucleotide-binding</keyword>
<reference evidence="11 12" key="1">
    <citation type="journal article" date="2014" name="PLoS ONE">
        <title>Reduction of Hydrogen Peroxide Accumulation and Toxicity by a Catalase from Mycoplasma iowae.</title>
        <authorList>
            <person name="Pritchard R.E."/>
            <person name="Prassinos A.J."/>
            <person name="Osborne J.D."/>
            <person name="Raviv Z."/>
            <person name="Balish M.F."/>
        </authorList>
    </citation>
    <scope>NUCLEOTIDE SEQUENCE [LARGE SCALE GENOMIC DNA]</scope>
    <source>
        <strain evidence="11 12">DK-CPA</strain>
    </source>
</reference>
<keyword evidence="12" id="KW-1185">Reference proteome</keyword>
<keyword evidence="2 11" id="KW-0808">Transferase</keyword>
<dbReference type="GO" id="GO:0015937">
    <property type="term" value="P:coenzyme A biosynthetic process"/>
    <property type="evidence" value="ECO:0007669"/>
    <property type="project" value="UniProtKB-UniRule"/>
</dbReference>
<dbReference type="InterPro" id="IPR014729">
    <property type="entry name" value="Rossmann-like_a/b/a_fold"/>
</dbReference>
<evidence type="ECO:0000256" key="4">
    <source>
        <dbReference type="ARBA" id="ARBA00022741"/>
    </source>
</evidence>
<evidence type="ECO:0000256" key="8">
    <source>
        <dbReference type="ARBA" id="ARBA00029346"/>
    </source>
</evidence>
<evidence type="ECO:0000256" key="2">
    <source>
        <dbReference type="ARBA" id="ARBA00022679"/>
    </source>
</evidence>
<dbReference type="Gene3D" id="3.40.50.620">
    <property type="entry name" value="HUPs"/>
    <property type="match status" value="1"/>
</dbReference>
<comment type="caution">
    <text evidence="11">The sequence shown here is derived from an EMBL/GenBank/DDBJ whole genome shotgun (WGS) entry which is preliminary data.</text>
</comment>
<dbReference type="EC" id="2.7.7.3" evidence="9"/>
<comment type="catalytic activity">
    <reaction evidence="8">
        <text>(R)-4'-phosphopantetheine + ATP + H(+) = 3'-dephospho-CoA + diphosphate</text>
        <dbReference type="Rhea" id="RHEA:19801"/>
        <dbReference type="ChEBI" id="CHEBI:15378"/>
        <dbReference type="ChEBI" id="CHEBI:30616"/>
        <dbReference type="ChEBI" id="CHEBI:33019"/>
        <dbReference type="ChEBI" id="CHEBI:57328"/>
        <dbReference type="ChEBI" id="CHEBI:61723"/>
        <dbReference type="EC" id="2.7.7.3"/>
    </reaction>
</comment>
<evidence type="ECO:0000313" key="12">
    <source>
        <dbReference type="Proteomes" id="UP000028523"/>
    </source>
</evidence>
<keyword evidence="3 11" id="KW-0548">Nucleotidyltransferase</keyword>
<evidence type="ECO:0000256" key="9">
    <source>
        <dbReference type="NCBIfam" id="TIGR01510"/>
    </source>
</evidence>
<dbReference type="PANTHER" id="PTHR21342:SF1">
    <property type="entry name" value="PHOSPHOPANTETHEINE ADENYLYLTRANSFERASE"/>
    <property type="match status" value="1"/>
</dbReference>
<proteinExistence type="predicted"/>
<evidence type="ECO:0000256" key="7">
    <source>
        <dbReference type="ARBA" id="ARBA00022993"/>
    </source>
</evidence>
<dbReference type="PANTHER" id="PTHR21342">
    <property type="entry name" value="PHOSPHOPANTETHEINE ADENYLYLTRANSFERASE"/>
    <property type="match status" value="1"/>
</dbReference>
<evidence type="ECO:0000256" key="3">
    <source>
        <dbReference type="ARBA" id="ARBA00022695"/>
    </source>
</evidence>
<evidence type="ECO:0000256" key="1">
    <source>
        <dbReference type="ARBA" id="ARBA00022490"/>
    </source>
</evidence>
<dbReference type="EMBL" id="AWQU01000047">
    <property type="protein sequence ID" value="KFB07917.1"/>
    <property type="molecule type" value="Genomic_DNA"/>
</dbReference>
<gene>
    <name evidence="11" type="primary">coaD</name>
    <name evidence="11" type="ORF">P271_782</name>
</gene>
<dbReference type="Proteomes" id="UP000028523">
    <property type="component" value="Unassembled WGS sequence"/>
</dbReference>
<keyword evidence="1" id="KW-0963">Cytoplasm</keyword>
<dbReference type="Pfam" id="PF01467">
    <property type="entry name" value="CTP_transf_like"/>
    <property type="match status" value="1"/>
</dbReference>
<dbReference type="RefSeq" id="WP_004024713.1">
    <property type="nucleotide sequence ID" value="NZ_AWQU01000047.1"/>
</dbReference>
<dbReference type="PRINTS" id="PR01020">
    <property type="entry name" value="LPSBIOSNTHSS"/>
</dbReference>
<sequence>MNNKKNAAIFPGTFEVFHLGHVDILKKALKLFKKVYVVVSNNPEKDPKTLDQRFLRTKIVLQQLKLANVEVVKNEGRTIDIANKLECYYIIRGVRNNFDLDYEIKLYDSYKEINHNFETILLISDYEFRKLSSTRILRSLKNEK</sequence>
<feature type="domain" description="Cytidyltransferase-like" evidence="10">
    <location>
        <begin position="9"/>
        <end position="137"/>
    </location>
</feature>
<organism evidence="11 12">
    <name type="scientific">Malacoplasma iowae DK-CPA</name>
    <dbReference type="NCBI Taxonomy" id="1394179"/>
    <lineage>
        <taxon>Bacteria</taxon>
        <taxon>Bacillati</taxon>
        <taxon>Mycoplasmatota</taxon>
        <taxon>Mycoplasmoidales</taxon>
        <taxon>Mycoplasmoidaceae</taxon>
        <taxon>Malacoplasma</taxon>
    </lineage>
</organism>
<dbReference type="GO" id="GO:0004595">
    <property type="term" value="F:pantetheine-phosphate adenylyltransferase activity"/>
    <property type="evidence" value="ECO:0007669"/>
    <property type="project" value="UniProtKB-UniRule"/>
</dbReference>
<dbReference type="AlphaFoldDB" id="A0A084U4N1"/>
<evidence type="ECO:0000256" key="6">
    <source>
        <dbReference type="ARBA" id="ARBA00022842"/>
    </source>
</evidence>
<accession>A0A084U4N1</accession>
<keyword evidence="6" id="KW-0460">Magnesium</keyword>
<dbReference type="GeneID" id="96866266"/>
<evidence type="ECO:0000313" key="11">
    <source>
        <dbReference type="EMBL" id="KFB07917.1"/>
    </source>
</evidence>
<evidence type="ECO:0000256" key="5">
    <source>
        <dbReference type="ARBA" id="ARBA00022840"/>
    </source>
</evidence>
<dbReference type="GO" id="GO:0005524">
    <property type="term" value="F:ATP binding"/>
    <property type="evidence" value="ECO:0007669"/>
    <property type="project" value="UniProtKB-KW"/>
</dbReference>